<dbReference type="Proteomes" id="UP000016930">
    <property type="component" value="Unassembled WGS sequence"/>
</dbReference>
<organism evidence="1 2">
    <name type="scientific">Ceriporiopsis subvermispora (strain B)</name>
    <name type="common">White-rot fungus</name>
    <name type="synonym">Gelatoporia subvermispora</name>
    <dbReference type="NCBI Taxonomy" id="914234"/>
    <lineage>
        <taxon>Eukaryota</taxon>
        <taxon>Fungi</taxon>
        <taxon>Dikarya</taxon>
        <taxon>Basidiomycota</taxon>
        <taxon>Agaricomycotina</taxon>
        <taxon>Agaricomycetes</taxon>
        <taxon>Polyporales</taxon>
        <taxon>Gelatoporiaceae</taxon>
        <taxon>Gelatoporia</taxon>
    </lineage>
</organism>
<dbReference type="STRING" id="914234.M2RK36"/>
<dbReference type="OrthoDB" id="2804161at2759"/>
<sequence length="504" mass="56133">MFAGSSNKLRTVGRAVHTYEGYYDSDVKLVWMSLPMRVWALLGARFGASGEREQVDTEEWLKGQEEDEVIRAAAPRRQGTIWTNVFCWAGLRTSGDGTDVRGATNDDTSHLAVIDEMDPYTLGVFPQEEALPIIRILVDVSYVKVQARQTDTSNAEPLSQVILHHRCPYDSSERQGNQSLFPYISLDVSCRGVSSKTFRAIEPDHDSIYTKMLELILLDNTRDRLIESRYAFKQHNDDVARSNFSGRLLSKFRADLGCASSRANEGFNSILTVAPSELTVVEAAAMLMRRPGFQSCSSLLSIFSNTPSISKGDRGEVVAALILLKAIDNCCFAPNSHTRRRFIAPRGPYKVLLKSTPSEGDRDGTFEEIFKGSNIYFTHFIKVLNRQVLTQEMLLRYIVRGAAVFCADGQQGVDLVVSFIYKGTRMTRTNISILLCQVKNDADYTRTPVRSLFDNMDLTKPSFKTFPDGGTPPIIRMAFALEAGLAESISDEPSNASGHIIIMV</sequence>
<keyword evidence="2" id="KW-1185">Reference proteome</keyword>
<protein>
    <submittedName>
        <fullName evidence="1">Uncharacterized protein</fullName>
    </submittedName>
</protein>
<dbReference type="PANTHER" id="PTHR33266:SF1">
    <property type="entry name" value="F-BOX DOMAIN-CONTAINING PROTEIN"/>
    <property type="match status" value="1"/>
</dbReference>
<dbReference type="HOGENOM" id="CLU_540779_0_0_1"/>
<evidence type="ECO:0000313" key="2">
    <source>
        <dbReference type="Proteomes" id="UP000016930"/>
    </source>
</evidence>
<name>M2RK36_CERS8</name>
<gene>
    <name evidence="1" type="ORF">CERSUDRAFT_122385</name>
</gene>
<dbReference type="EMBL" id="KB445794">
    <property type="protein sequence ID" value="EMD38832.1"/>
    <property type="molecule type" value="Genomic_DNA"/>
</dbReference>
<reference evidence="1 2" key="1">
    <citation type="journal article" date="2012" name="Proc. Natl. Acad. Sci. U.S.A.">
        <title>Comparative genomics of Ceriporiopsis subvermispora and Phanerochaete chrysosporium provide insight into selective ligninolysis.</title>
        <authorList>
            <person name="Fernandez-Fueyo E."/>
            <person name="Ruiz-Duenas F.J."/>
            <person name="Ferreira P."/>
            <person name="Floudas D."/>
            <person name="Hibbett D.S."/>
            <person name="Canessa P."/>
            <person name="Larrondo L.F."/>
            <person name="James T.Y."/>
            <person name="Seelenfreund D."/>
            <person name="Lobos S."/>
            <person name="Polanco R."/>
            <person name="Tello M."/>
            <person name="Honda Y."/>
            <person name="Watanabe T."/>
            <person name="Watanabe T."/>
            <person name="Ryu J.S."/>
            <person name="Kubicek C.P."/>
            <person name="Schmoll M."/>
            <person name="Gaskell J."/>
            <person name="Hammel K.E."/>
            <person name="St John F.J."/>
            <person name="Vanden Wymelenberg A."/>
            <person name="Sabat G."/>
            <person name="Splinter BonDurant S."/>
            <person name="Syed K."/>
            <person name="Yadav J.S."/>
            <person name="Doddapaneni H."/>
            <person name="Subramanian V."/>
            <person name="Lavin J.L."/>
            <person name="Oguiza J.A."/>
            <person name="Perez G."/>
            <person name="Pisabarro A.G."/>
            <person name="Ramirez L."/>
            <person name="Santoyo F."/>
            <person name="Master E."/>
            <person name="Coutinho P.M."/>
            <person name="Henrissat B."/>
            <person name="Lombard V."/>
            <person name="Magnuson J.K."/>
            <person name="Kuees U."/>
            <person name="Hori C."/>
            <person name="Igarashi K."/>
            <person name="Samejima M."/>
            <person name="Held B.W."/>
            <person name="Barry K.W."/>
            <person name="LaButti K.M."/>
            <person name="Lapidus A."/>
            <person name="Lindquist E.A."/>
            <person name="Lucas S.M."/>
            <person name="Riley R."/>
            <person name="Salamov A.A."/>
            <person name="Hoffmeister D."/>
            <person name="Schwenk D."/>
            <person name="Hadar Y."/>
            <person name="Yarden O."/>
            <person name="de Vries R.P."/>
            <person name="Wiebenga A."/>
            <person name="Stenlid J."/>
            <person name="Eastwood D."/>
            <person name="Grigoriev I.V."/>
            <person name="Berka R.M."/>
            <person name="Blanchette R.A."/>
            <person name="Kersten P."/>
            <person name="Martinez A.T."/>
            <person name="Vicuna R."/>
            <person name="Cullen D."/>
        </authorList>
    </citation>
    <scope>NUCLEOTIDE SEQUENCE [LARGE SCALE GENOMIC DNA]</scope>
    <source>
        <strain evidence="1 2">B</strain>
    </source>
</reference>
<dbReference type="AlphaFoldDB" id="M2RK36"/>
<dbReference type="PANTHER" id="PTHR33266">
    <property type="entry name" value="CHROMOSOME 15, WHOLE GENOME SHOTGUN SEQUENCE"/>
    <property type="match status" value="1"/>
</dbReference>
<proteinExistence type="predicted"/>
<evidence type="ECO:0000313" key="1">
    <source>
        <dbReference type="EMBL" id="EMD38832.1"/>
    </source>
</evidence>
<accession>M2RK36</accession>